<feature type="site" description="Important for autoinhibition of adenylyltransferase activity" evidence="20">
    <location>
        <position position="240"/>
    </location>
</feature>
<dbReference type="InterPro" id="IPR011990">
    <property type="entry name" value="TPR-like_helical_dom_sf"/>
</dbReference>
<dbReference type="PROSITE" id="PS51459">
    <property type="entry name" value="FIDO"/>
    <property type="match status" value="1"/>
</dbReference>
<dbReference type="GO" id="GO:0005524">
    <property type="term" value="F:ATP binding"/>
    <property type="evidence" value="ECO:0007669"/>
    <property type="project" value="UniProtKB-KW"/>
</dbReference>
<keyword evidence="12" id="KW-0472">Membrane</keyword>
<name>A0A6F9DDH3_9ASCI</name>
<dbReference type="SUPFAM" id="SSF48452">
    <property type="entry name" value="TPR-like"/>
    <property type="match status" value="1"/>
</dbReference>
<gene>
    <name evidence="23" type="primary">Ficd</name>
</gene>
<dbReference type="SUPFAM" id="SSF140931">
    <property type="entry name" value="Fic-like"/>
    <property type="match status" value="1"/>
</dbReference>
<dbReference type="PANTHER" id="PTHR13504:SF34">
    <property type="entry name" value="PROTEIN ADENYLYLTRANSFERASE FICD"/>
    <property type="match status" value="1"/>
</dbReference>
<evidence type="ECO:0000256" key="12">
    <source>
        <dbReference type="ARBA" id="ARBA00023136"/>
    </source>
</evidence>
<accession>A0A6F9DDH3</accession>
<evidence type="ECO:0000256" key="14">
    <source>
        <dbReference type="ARBA" id="ARBA00032602"/>
    </source>
</evidence>
<dbReference type="GO" id="GO:0070733">
    <property type="term" value="F:AMPylase activity"/>
    <property type="evidence" value="ECO:0007669"/>
    <property type="project" value="UniProtKB-EC"/>
</dbReference>
<dbReference type="GlyCosmos" id="A0A6F9DDH3">
    <property type="glycosylation" value="1 site, No reported glycans"/>
</dbReference>
<feature type="binding site" evidence="19">
    <location>
        <begin position="373"/>
        <end position="380"/>
    </location>
    <ligand>
        <name>ATP</name>
        <dbReference type="ChEBI" id="CHEBI:30616"/>
    </ligand>
</feature>
<evidence type="ECO:0000256" key="8">
    <source>
        <dbReference type="ARBA" id="ARBA00022741"/>
    </source>
</evidence>
<evidence type="ECO:0000256" key="19">
    <source>
        <dbReference type="PIRSR" id="PIRSR640198-2"/>
    </source>
</evidence>
<dbReference type="GO" id="GO:0016020">
    <property type="term" value="C:membrane"/>
    <property type="evidence" value="ECO:0007669"/>
    <property type="project" value="UniProtKB-SubCell"/>
</dbReference>
<feature type="glycosylation site" description="N-linked (GlcNAc...) asparagine" evidence="21">
    <location>
        <position position="281"/>
    </location>
</feature>
<dbReference type="InterPro" id="IPR036597">
    <property type="entry name" value="Fido-like_dom_sf"/>
</dbReference>
<keyword evidence="10 19" id="KW-0067">ATP-binding</keyword>
<evidence type="ECO:0000256" key="16">
    <source>
        <dbReference type="ARBA" id="ARBA00047939"/>
    </source>
</evidence>
<comment type="similarity">
    <text evidence="2">Belongs to the fic family.</text>
</comment>
<dbReference type="SMART" id="SM00028">
    <property type="entry name" value="TPR"/>
    <property type="match status" value="1"/>
</dbReference>
<sequence length="473" mass="53720">MQLKTCVILILGFCALSLVTFLSLSTFGQTFIYLSRYMPSISIQFSQPKSTEIMTLANTKYLVSQNERKSHLTGSKGFGILVSSQPHSVKTYSGDLHTTKTQQEGESSGLEEVKACLRKARALAEAGNRKLALKLYKHALALSPNFSESLNEFGEFLENENVVQADLLYQRALFCDPEHSTALTNRKRTAPLVLEHDKNVFVEIDDKKKELYKYSSHHPTLRSAMKEFYYQHIYHTVAIEGNTMTLEQIRQIIDHKTVVAGKSIMEHNEVIGIAEALAYMNNTLLMNIGEITIEDIKSIHKRVMGFVDPIAAGEFRTNQVYVGGHIPPHPNDVELLMDQFEDWLNSPDVIDLHPVEYAAIAHYRLVYIHPFVDGNGRTARLLMNFILMQNGFPPVSVELQHRWEYYETLTAANTGDLRPFIRFIARCTSKTLEDYLVAAELPYLHEHNFTYQTLSGQTTFIPKFKETESDGVS</sequence>
<feature type="domain" description="Fido" evidence="22">
    <location>
        <begin position="291"/>
        <end position="426"/>
    </location>
</feature>
<dbReference type="EC" id="2.7.7.108" evidence="15"/>
<proteinExistence type="evidence at transcript level"/>
<comment type="catalytic activity">
    <reaction evidence="17">
        <text>L-tyrosyl-[protein] + ATP = O-(5'-adenylyl)-L-tyrosyl-[protein] + diphosphate</text>
        <dbReference type="Rhea" id="RHEA:54288"/>
        <dbReference type="Rhea" id="RHEA-COMP:10136"/>
        <dbReference type="Rhea" id="RHEA-COMP:13846"/>
        <dbReference type="ChEBI" id="CHEBI:30616"/>
        <dbReference type="ChEBI" id="CHEBI:33019"/>
        <dbReference type="ChEBI" id="CHEBI:46858"/>
        <dbReference type="ChEBI" id="CHEBI:83624"/>
        <dbReference type="EC" id="2.7.7.108"/>
    </reaction>
</comment>
<evidence type="ECO:0000256" key="2">
    <source>
        <dbReference type="ARBA" id="ARBA00009742"/>
    </source>
</evidence>
<evidence type="ECO:0000256" key="3">
    <source>
        <dbReference type="ARBA" id="ARBA00020306"/>
    </source>
</evidence>
<feature type="binding site" evidence="19">
    <location>
        <begin position="405"/>
        <end position="406"/>
    </location>
    <ligand>
        <name>ATP</name>
        <dbReference type="ChEBI" id="CHEBI:30616"/>
    </ligand>
</feature>
<evidence type="ECO:0000256" key="4">
    <source>
        <dbReference type="ARBA" id="ARBA00022679"/>
    </source>
</evidence>
<evidence type="ECO:0000256" key="10">
    <source>
        <dbReference type="ARBA" id="ARBA00022840"/>
    </source>
</evidence>
<evidence type="ECO:0000256" key="15">
    <source>
        <dbReference type="ARBA" id="ARBA00034531"/>
    </source>
</evidence>
<keyword evidence="11" id="KW-1133">Transmembrane helix</keyword>
<evidence type="ECO:0000256" key="9">
    <source>
        <dbReference type="ARBA" id="ARBA00022803"/>
    </source>
</evidence>
<evidence type="ECO:0000256" key="21">
    <source>
        <dbReference type="PIRSR" id="PIRSR640198-4"/>
    </source>
</evidence>
<dbReference type="PANTHER" id="PTHR13504">
    <property type="entry name" value="FIDO DOMAIN-CONTAINING PROTEIN DDB_G0283145"/>
    <property type="match status" value="1"/>
</dbReference>
<comment type="catalytic activity">
    <reaction evidence="16">
        <text>L-threonyl-[protein] + ATP = 3-O-(5'-adenylyl)-L-threonyl-[protein] + diphosphate</text>
        <dbReference type="Rhea" id="RHEA:54292"/>
        <dbReference type="Rhea" id="RHEA-COMP:11060"/>
        <dbReference type="Rhea" id="RHEA-COMP:13847"/>
        <dbReference type="ChEBI" id="CHEBI:30013"/>
        <dbReference type="ChEBI" id="CHEBI:30616"/>
        <dbReference type="ChEBI" id="CHEBI:33019"/>
        <dbReference type="ChEBI" id="CHEBI:138113"/>
        <dbReference type="EC" id="2.7.7.108"/>
    </reaction>
</comment>
<evidence type="ECO:0000256" key="18">
    <source>
        <dbReference type="PIRSR" id="PIRSR640198-1"/>
    </source>
</evidence>
<organism evidence="23">
    <name type="scientific">Phallusia mammillata</name>
    <dbReference type="NCBI Taxonomy" id="59560"/>
    <lineage>
        <taxon>Eukaryota</taxon>
        <taxon>Metazoa</taxon>
        <taxon>Chordata</taxon>
        <taxon>Tunicata</taxon>
        <taxon>Ascidiacea</taxon>
        <taxon>Phlebobranchia</taxon>
        <taxon>Ascidiidae</taxon>
        <taxon>Phallusia</taxon>
    </lineage>
</organism>
<dbReference type="EMBL" id="LR785184">
    <property type="protein sequence ID" value="CAB3246148.1"/>
    <property type="molecule type" value="mRNA"/>
</dbReference>
<feature type="binding site" evidence="19">
    <location>
        <begin position="322"/>
        <end position="325"/>
    </location>
    <ligand>
        <name>ATP</name>
        <dbReference type="ChEBI" id="CHEBI:30616"/>
    </ligand>
</feature>
<dbReference type="InterPro" id="IPR040198">
    <property type="entry name" value="Fido_containing"/>
</dbReference>
<evidence type="ECO:0000256" key="5">
    <source>
        <dbReference type="ARBA" id="ARBA00022692"/>
    </source>
</evidence>
<feature type="active site" evidence="18">
    <location>
        <position position="369"/>
    </location>
</feature>
<dbReference type="Gene3D" id="1.10.3290.10">
    <property type="entry name" value="Fido-like domain"/>
    <property type="match status" value="1"/>
</dbReference>
<evidence type="ECO:0000256" key="6">
    <source>
        <dbReference type="ARBA" id="ARBA00022695"/>
    </source>
</evidence>
<keyword evidence="6" id="KW-0548">Nucleotidyltransferase</keyword>
<evidence type="ECO:0000256" key="11">
    <source>
        <dbReference type="ARBA" id="ARBA00022989"/>
    </source>
</evidence>
<evidence type="ECO:0000256" key="1">
    <source>
        <dbReference type="ARBA" id="ARBA00004167"/>
    </source>
</evidence>
<keyword evidence="9" id="KW-0802">TPR repeat</keyword>
<evidence type="ECO:0000256" key="20">
    <source>
        <dbReference type="PIRSR" id="PIRSR640198-3"/>
    </source>
</evidence>
<dbReference type="Pfam" id="PF02661">
    <property type="entry name" value="Fic"/>
    <property type="match status" value="1"/>
</dbReference>
<feature type="binding site" evidence="19">
    <location>
        <position position="413"/>
    </location>
    <ligand>
        <name>ATP</name>
        <dbReference type="ChEBI" id="CHEBI:30616"/>
    </ligand>
</feature>
<evidence type="ECO:0000256" key="17">
    <source>
        <dbReference type="ARBA" id="ARBA00048696"/>
    </source>
</evidence>
<keyword evidence="7" id="KW-0677">Repeat</keyword>
<evidence type="ECO:0000256" key="7">
    <source>
        <dbReference type="ARBA" id="ARBA00022737"/>
    </source>
</evidence>
<keyword evidence="4 23" id="KW-0808">Transferase</keyword>
<comment type="subcellular location">
    <subcellularLocation>
        <location evidence="1">Membrane</location>
        <topology evidence="1">Single-pass membrane protein</topology>
    </subcellularLocation>
</comment>
<keyword evidence="8 19" id="KW-0547">Nucleotide-binding</keyword>
<dbReference type="AlphaFoldDB" id="A0A6F9DDH3"/>
<dbReference type="InterPro" id="IPR003812">
    <property type="entry name" value="Fido"/>
</dbReference>
<evidence type="ECO:0000313" key="23">
    <source>
        <dbReference type="EMBL" id="CAB3246148.1"/>
    </source>
</evidence>
<evidence type="ECO:0000259" key="22">
    <source>
        <dbReference type="PROSITE" id="PS51459"/>
    </source>
</evidence>
<reference evidence="23" key="1">
    <citation type="submission" date="2020-04" db="EMBL/GenBank/DDBJ databases">
        <authorList>
            <person name="Neveu A P."/>
        </authorList>
    </citation>
    <scope>NUCLEOTIDE SEQUENCE</scope>
    <source>
        <tissue evidence="23">Whole embryo</tissue>
    </source>
</reference>
<dbReference type="InterPro" id="IPR019734">
    <property type="entry name" value="TPR_rpt"/>
</dbReference>
<dbReference type="Gene3D" id="1.25.40.10">
    <property type="entry name" value="Tetratricopeptide repeat domain"/>
    <property type="match status" value="1"/>
</dbReference>
<evidence type="ECO:0000256" key="13">
    <source>
        <dbReference type="ARBA" id="ARBA00032415"/>
    </source>
</evidence>
<protein>
    <recommendedName>
        <fullName evidence="3">Protein adenylyltransferase FICD</fullName>
        <ecNumber evidence="15">2.7.7.108</ecNumber>
    </recommendedName>
    <alternativeName>
        <fullName evidence="13">AMPylator FICD</fullName>
    </alternativeName>
    <alternativeName>
        <fullName evidence="14">FIC domain-containing protein</fullName>
    </alternativeName>
</protein>
<keyword evidence="5" id="KW-0812">Transmembrane</keyword>